<dbReference type="InterPro" id="IPR053978">
    <property type="entry name" value="SO2946-like_C"/>
</dbReference>
<evidence type="ECO:0000259" key="1">
    <source>
        <dbReference type="Pfam" id="PF22237"/>
    </source>
</evidence>
<dbReference type="EMBL" id="LAZR01000290">
    <property type="protein sequence ID" value="KKN76750.1"/>
    <property type="molecule type" value="Genomic_DNA"/>
</dbReference>
<accession>A0A0F9T679</accession>
<reference evidence="2" key="1">
    <citation type="journal article" date="2015" name="Nature">
        <title>Complex archaea that bridge the gap between prokaryotes and eukaryotes.</title>
        <authorList>
            <person name="Spang A."/>
            <person name="Saw J.H."/>
            <person name="Jorgensen S.L."/>
            <person name="Zaremba-Niedzwiedzka K."/>
            <person name="Martijn J."/>
            <person name="Lind A.E."/>
            <person name="van Eijk R."/>
            <person name="Schleper C."/>
            <person name="Guy L."/>
            <person name="Ettema T.J."/>
        </authorList>
    </citation>
    <scope>NUCLEOTIDE SEQUENCE</scope>
</reference>
<dbReference type="AlphaFoldDB" id="A0A0F9T679"/>
<sequence>MTAQSGLGFAGIAAINIPDDGALGQVLTKQSADNYDYDWEDPAGGFVGLGIWRYRTEIVAPPGSGQVRFNNAVIESATIMWINETNDGGTDVSVFLDLLRVGSLVFLQDQGDADNFVLVEIATITDEGTYREITIEEVEAQGTAFTQNLRIAVIISGASVSPQRQFFDAMSNVGFVFSDFFEPPAGFQADGVQIVPALGGFASTPTLPYDFTNHPGVWGLNTGATSAAGRVFVLSQFASGFHVGVGGITRMGFWFQAPAILSTALQRFVIRAGLSSVVLPNSLLSAITFEYQDDQNGGRWQAICGTAVGVETSVDTGILVVASTYYKLEIEVNAAGTSVEFFIDNVSVATITTDIPSGTGRGHFINIHIMKLIGLGNRAPYIDAYYFFQEITR</sequence>
<protein>
    <recommendedName>
        <fullName evidence="1">SO2946-like C-terminal domain-containing protein</fullName>
    </recommendedName>
</protein>
<evidence type="ECO:0000313" key="2">
    <source>
        <dbReference type="EMBL" id="KKN76750.1"/>
    </source>
</evidence>
<name>A0A0F9T679_9ZZZZ</name>
<feature type="domain" description="SO2946-like C-terminal" evidence="1">
    <location>
        <begin position="213"/>
        <end position="383"/>
    </location>
</feature>
<organism evidence="2">
    <name type="scientific">marine sediment metagenome</name>
    <dbReference type="NCBI Taxonomy" id="412755"/>
    <lineage>
        <taxon>unclassified sequences</taxon>
        <taxon>metagenomes</taxon>
        <taxon>ecological metagenomes</taxon>
    </lineage>
</organism>
<dbReference type="Pfam" id="PF22237">
    <property type="entry name" value="SO2946-like_C"/>
    <property type="match status" value="1"/>
</dbReference>
<comment type="caution">
    <text evidence="2">The sequence shown here is derived from an EMBL/GenBank/DDBJ whole genome shotgun (WGS) entry which is preliminary data.</text>
</comment>
<gene>
    <name evidence="2" type="ORF">LCGC14_0367210</name>
</gene>
<proteinExistence type="predicted"/>